<dbReference type="GO" id="GO:0008757">
    <property type="term" value="F:S-adenosylmethionine-dependent methyltransferase activity"/>
    <property type="evidence" value="ECO:0007669"/>
    <property type="project" value="InterPro"/>
</dbReference>
<keyword evidence="2" id="KW-0489">Methyltransferase</keyword>
<dbReference type="GO" id="GO:0032259">
    <property type="term" value="P:methylation"/>
    <property type="evidence" value="ECO:0007669"/>
    <property type="project" value="UniProtKB-KW"/>
</dbReference>
<dbReference type="EMBL" id="SJTG01000001">
    <property type="protein sequence ID" value="TCI12734.1"/>
    <property type="molecule type" value="Genomic_DNA"/>
</dbReference>
<protein>
    <submittedName>
        <fullName evidence="2">Class I SAM-dependent methyltransferase</fullName>
    </submittedName>
</protein>
<dbReference type="InterPro" id="IPR013216">
    <property type="entry name" value="Methyltransf_11"/>
</dbReference>
<keyword evidence="2" id="KW-0808">Transferase</keyword>
<dbReference type="Pfam" id="PF08241">
    <property type="entry name" value="Methyltransf_11"/>
    <property type="match status" value="1"/>
</dbReference>
<dbReference type="RefSeq" id="WP_131150486.1">
    <property type="nucleotide sequence ID" value="NZ_SJTG01000001.1"/>
</dbReference>
<dbReference type="CDD" id="cd02440">
    <property type="entry name" value="AdoMet_MTases"/>
    <property type="match status" value="1"/>
</dbReference>
<dbReference type="AlphaFoldDB" id="A0A4R0YZF7"/>
<gene>
    <name evidence="2" type="ORF">EZM97_05200</name>
</gene>
<evidence type="ECO:0000313" key="3">
    <source>
        <dbReference type="Proteomes" id="UP000291822"/>
    </source>
</evidence>
<comment type="caution">
    <text evidence="2">The sequence shown here is derived from an EMBL/GenBank/DDBJ whole genome shotgun (WGS) entry which is preliminary data.</text>
</comment>
<feature type="domain" description="Methyltransferase type 11" evidence="1">
    <location>
        <begin position="73"/>
        <end position="120"/>
    </location>
</feature>
<evidence type="ECO:0000313" key="2">
    <source>
        <dbReference type="EMBL" id="TCI12734.1"/>
    </source>
</evidence>
<dbReference type="SUPFAM" id="SSF53335">
    <property type="entry name" value="S-adenosyl-L-methionine-dependent methyltransferases"/>
    <property type="match status" value="1"/>
</dbReference>
<dbReference type="InterPro" id="IPR029063">
    <property type="entry name" value="SAM-dependent_MTases_sf"/>
</dbReference>
<keyword evidence="3" id="KW-1185">Reference proteome</keyword>
<proteinExistence type="predicted"/>
<organism evidence="2 3">
    <name type="scientific">Dyella soli</name>
    <dbReference type="NCBI Taxonomy" id="522319"/>
    <lineage>
        <taxon>Bacteria</taxon>
        <taxon>Pseudomonadati</taxon>
        <taxon>Pseudomonadota</taxon>
        <taxon>Gammaproteobacteria</taxon>
        <taxon>Lysobacterales</taxon>
        <taxon>Rhodanobacteraceae</taxon>
        <taxon>Dyella</taxon>
    </lineage>
</organism>
<sequence length="228" mass="25176">MPQRDKDIYAGAHLRRLQAEATAVLLPELQRCAGEHALLVSALPHDHPPVLPLLGHWVRLRATGDRFRGDLRARADEPLPFADDAFDLVLLRHAIETSPAPQPFLAEACRVLAPGGTLVLTGVHPLSAWAPWIYWHTRGQGKPLLRSPMTLERWVRDSRLDIERVIRVGHMLPNATGAHRGEQPGGGAFVLVARKQRRAAIPTRLQPKLVRAPVNVNLAPGARRHASS</sequence>
<reference evidence="2 3" key="1">
    <citation type="submission" date="2019-02" db="EMBL/GenBank/DDBJ databases">
        <title>Dyella amyloliquefaciens sp. nov., isolated from forest soil.</title>
        <authorList>
            <person name="Gao Z.-H."/>
            <person name="Qiu L.-H."/>
        </authorList>
    </citation>
    <scope>NUCLEOTIDE SEQUENCE [LARGE SCALE GENOMIC DNA]</scope>
    <source>
        <strain evidence="2 3">KACC 12747</strain>
    </source>
</reference>
<accession>A0A4R0YZF7</accession>
<dbReference type="Gene3D" id="3.40.50.150">
    <property type="entry name" value="Vaccinia Virus protein VP39"/>
    <property type="match status" value="1"/>
</dbReference>
<evidence type="ECO:0000259" key="1">
    <source>
        <dbReference type="Pfam" id="PF08241"/>
    </source>
</evidence>
<dbReference type="Proteomes" id="UP000291822">
    <property type="component" value="Unassembled WGS sequence"/>
</dbReference>
<name>A0A4R0YZF7_9GAMM</name>